<gene>
    <name evidence="2" type="ORF">METZ01_LOCUS478004</name>
</gene>
<name>A0A383BZC1_9ZZZZ</name>
<organism evidence="2">
    <name type="scientific">marine metagenome</name>
    <dbReference type="NCBI Taxonomy" id="408172"/>
    <lineage>
        <taxon>unclassified sequences</taxon>
        <taxon>metagenomes</taxon>
        <taxon>ecological metagenomes</taxon>
    </lineage>
</organism>
<evidence type="ECO:0000313" key="2">
    <source>
        <dbReference type="EMBL" id="SVE25150.1"/>
    </source>
</evidence>
<feature type="non-terminal residue" evidence="2">
    <location>
        <position position="56"/>
    </location>
</feature>
<accession>A0A383BZC1</accession>
<sequence length="56" mass="6274">MALFRKGVKVGNQDIRVGISGKRAKGLLRKHKIIEDGKGREKHKSDHHGEISTIRS</sequence>
<reference evidence="2" key="1">
    <citation type="submission" date="2018-05" db="EMBL/GenBank/DDBJ databases">
        <authorList>
            <person name="Lanie J.A."/>
            <person name="Ng W.-L."/>
            <person name="Kazmierczak K.M."/>
            <person name="Andrzejewski T.M."/>
            <person name="Davidsen T.M."/>
            <person name="Wayne K.J."/>
            <person name="Tettelin H."/>
            <person name="Glass J.I."/>
            <person name="Rusch D."/>
            <person name="Podicherti R."/>
            <person name="Tsui H.-C.T."/>
            <person name="Winkler M.E."/>
        </authorList>
    </citation>
    <scope>NUCLEOTIDE SEQUENCE</scope>
</reference>
<dbReference type="AlphaFoldDB" id="A0A383BZC1"/>
<feature type="compositionally biased region" description="Basic and acidic residues" evidence="1">
    <location>
        <begin position="36"/>
        <end position="50"/>
    </location>
</feature>
<evidence type="ECO:0000256" key="1">
    <source>
        <dbReference type="SAM" id="MobiDB-lite"/>
    </source>
</evidence>
<feature type="region of interest" description="Disordered" evidence="1">
    <location>
        <begin position="36"/>
        <end position="56"/>
    </location>
</feature>
<dbReference type="EMBL" id="UINC01204434">
    <property type="protein sequence ID" value="SVE25150.1"/>
    <property type="molecule type" value="Genomic_DNA"/>
</dbReference>
<protein>
    <submittedName>
        <fullName evidence="2">Uncharacterized protein</fullName>
    </submittedName>
</protein>
<proteinExistence type="predicted"/>